<accession>A0A0G1TH19</accession>
<keyword evidence="1" id="KW-0732">Signal</keyword>
<evidence type="ECO:0000256" key="1">
    <source>
        <dbReference type="SAM" id="SignalP"/>
    </source>
</evidence>
<organism evidence="2 3">
    <name type="scientific">Candidatus Gottesmanbacteria bacterium GW2011_GWA1_47_8</name>
    <dbReference type="NCBI Taxonomy" id="1618438"/>
    <lineage>
        <taxon>Bacteria</taxon>
        <taxon>Candidatus Gottesmaniibacteriota</taxon>
    </lineage>
</organism>
<feature type="signal peptide" evidence="1">
    <location>
        <begin position="1"/>
        <end position="22"/>
    </location>
</feature>
<protein>
    <submittedName>
        <fullName evidence="2">Uncharacterized protein</fullName>
    </submittedName>
</protein>
<evidence type="ECO:0000313" key="2">
    <source>
        <dbReference type="EMBL" id="KKU81071.1"/>
    </source>
</evidence>
<evidence type="ECO:0000313" key="3">
    <source>
        <dbReference type="Proteomes" id="UP000034212"/>
    </source>
</evidence>
<reference evidence="2 3" key="1">
    <citation type="journal article" date="2015" name="Nature">
        <title>rRNA introns, odd ribosomes, and small enigmatic genomes across a large radiation of phyla.</title>
        <authorList>
            <person name="Brown C.T."/>
            <person name="Hug L.A."/>
            <person name="Thomas B.C."/>
            <person name="Sharon I."/>
            <person name="Castelle C.J."/>
            <person name="Singh A."/>
            <person name="Wilkins M.J."/>
            <person name="Williams K.H."/>
            <person name="Banfield J.F."/>
        </authorList>
    </citation>
    <scope>NUCLEOTIDE SEQUENCE [LARGE SCALE GENOMIC DNA]</scope>
</reference>
<dbReference type="AlphaFoldDB" id="A0A0G1TH19"/>
<sequence length="138" mass="15267">MKLAKTLAVILVLLLTAGSAYAQDPVPPPIFGDQAETNITVSFDVYDLDIPGDWLTWRHEDFSSDDDSATALEDLLISVNPLVRFEQAPPVSNLRFSAVKPDLIENEIVFLRVYMQNVSELFAGTELSITDIDPIIAM</sequence>
<gene>
    <name evidence="2" type="ORF">UY08_C0003G0022</name>
</gene>
<dbReference type="Proteomes" id="UP000034212">
    <property type="component" value="Unassembled WGS sequence"/>
</dbReference>
<proteinExistence type="predicted"/>
<dbReference type="EMBL" id="LCOQ01000003">
    <property type="protein sequence ID" value="KKU81071.1"/>
    <property type="molecule type" value="Genomic_DNA"/>
</dbReference>
<feature type="non-terminal residue" evidence="2">
    <location>
        <position position="138"/>
    </location>
</feature>
<comment type="caution">
    <text evidence="2">The sequence shown here is derived from an EMBL/GenBank/DDBJ whole genome shotgun (WGS) entry which is preliminary data.</text>
</comment>
<name>A0A0G1TH19_9BACT</name>
<feature type="chain" id="PRO_5002539866" evidence="1">
    <location>
        <begin position="23"/>
        <end position="138"/>
    </location>
</feature>